<dbReference type="GO" id="GO:0008408">
    <property type="term" value="F:3'-5' exonuclease activity"/>
    <property type="evidence" value="ECO:0007669"/>
    <property type="project" value="InterPro"/>
</dbReference>
<dbReference type="Pfam" id="PF14579">
    <property type="entry name" value="HHH_6"/>
    <property type="match status" value="1"/>
</dbReference>
<feature type="domain" description="DNA polymerase helix-hairpin-helix motif" evidence="1">
    <location>
        <begin position="78"/>
        <end position="165"/>
    </location>
</feature>
<feature type="non-terminal residue" evidence="2">
    <location>
        <position position="1"/>
    </location>
</feature>
<dbReference type="AlphaFoldDB" id="T1ABH4"/>
<dbReference type="PANTHER" id="PTHR32294:SF0">
    <property type="entry name" value="DNA POLYMERASE III SUBUNIT ALPHA"/>
    <property type="match status" value="1"/>
</dbReference>
<organism evidence="2">
    <name type="scientific">mine drainage metagenome</name>
    <dbReference type="NCBI Taxonomy" id="410659"/>
    <lineage>
        <taxon>unclassified sequences</taxon>
        <taxon>metagenomes</taxon>
        <taxon>ecological metagenomes</taxon>
    </lineage>
</organism>
<evidence type="ECO:0000313" key="2">
    <source>
        <dbReference type="EMBL" id="EQD39185.1"/>
    </source>
</evidence>
<dbReference type="GO" id="GO:0006260">
    <property type="term" value="P:DNA replication"/>
    <property type="evidence" value="ECO:0007669"/>
    <property type="project" value="InterPro"/>
</dbReference>
<dbReference type="InterPro" id="IPR004805">
    <property type="entry name" value="DnaE2/DnaE/PolC"/>
</dbReference>
<accession>T1ABH4</accession>
<reference evidence="2" key="2">
    <citation type="journal article" date="2014" name="ISME J.">
        <title>Microbial stratification in low pH oxic and suboxic macroscopic growths along an acid mine drainage.</title>
        <authorList>
            <person name="Mendez-Garcia C."/>
            <person name="Mesa V."/>
            <person name="Sprenger R.R."/>
            <person name="Richter M."/>
            <person name="Diez M.S."/>
            <person name="Solano J."/>
            <person name="Bargiela R."/>
            <person name="Golyshina O.V."/>
            <person name="Manteca A."/>
            <person name="Ramos J.L."/>
            <person name="Gallego J.R."/>
            <person name="Llorente I."/>
            <person name="Martins Dos Santos V.A."/>
            <person name="Jensen O.N."/>
            <person name="Pelaez A.I."/>
            <person name="Sanchez J."/>
            <person name="Ferrer M."/>
        </authorList>
    </citation>
    <scope>NUCLEOTIDE SEQUENCE</scope>
</reference>
<dbReference type="PANTHER" id="PTHR32294">
    <property type="entry name" value="DNA POLYMERASE III SUBUNIT ALPHA"/>
    <property type="match status" value="1"/>
</dbReference>
<comment type="caution">
    <text evidence="2">The sequence shown here is derived from an EMBL/GenBank/DDBJ whole genome shotgun (WGS) entry which is preliminary data.</text>
</comment>
<dbReference type="InterPro" id="IPR029460">
    <property type="entry name" value="DNAPol_HHH"/>
</dbReference>
<name>T1ABH4_9ZZZZ</name>
<feature type="non-terminal residue" evidence="2">
    <location>
        <position position="165"/>
    </location>
</feature>
<proteinExistence type="predicted"/>
<evidence type="ECO:0000259" key="1">
    <source>
        <dbReference type="Pfam" id="PF14579"/>
    </source>
</evidence>
<protein>
    <submittedName>
        <fullName evidence="2">DNA polymerase III subunit alpha</fullName>
    </submittedName>
</protein>
<dbReference type="Gene3D" id="1.10.150.870">
    <property type="match status" value="1"/>
</dbReference>
<gene>
    <name evidence="2" type="ORF">B1B_15495</name>
</gene>
<dbReference type="EMBL" id="AUZY01010309">
    <property type="protein sequence ID" value="EQD39185.1"/>
    <property type="molecule type" value="Genomic_DNA"/>
</dbReference>
<sequence>CVALGYGDALGTELFSVIEPFADYAFNKSHAYGYGLIAYQNAWLKVHYPVEYFCGLLTSVKDDKDKTAMYLSACKEMGIVVLVPDVNKSRADFTPVAGDGGQDGRILFGLAAIRNVGSTLVDRIVAERDAGSEFKSFEDFCRRMDPSVLSQRTLPSLIYAGAFDS</sequence>
<reference evidence="2" key="1">
    <citation type="submission" date="2013-08" db="EMBL/GenBank/DDBJ databases">
        <authorList>
            <person name="Mendez C."/>
            <person name="Richter M."/>
            <person name="Ferrer M."/>
            <person name="Sanchez J."/>
        </authorList>
    </citation>
    <scope>NUCLEOTIDE SEQUENCE</scope>
</reference>